<gene>
    <name evidence="2" type="ORF">GUJ93_ZPchr0015g6936</name>
</gene>
<organism evidence="2 3">
    <name type="scientific">Zizania palustris</name>
    <name type="common">Northern wild rice</name>
    <dbReference type="NCBI Taxonomy" id="103762"/>
    <lineage>
        <taxon>Eukaryota</taxon>
        <taxon>Viridiplantae</taxon>
        <taxon>Streptophyta</taxon>
        <taxon>Embryophyta</taxon>
        <taxon>Tracheophyta</taxon>
        <taxon>Spermatophyta</taxon>
        <taxon>Magnoliopsida</taxon>
        <taxon>Liliopsida</taxon>
        <taxon>Poales</taxon>
        <taxon>Poaceae</taxon>
        <taxon>BOP clade</taxon>
        <taxon>Oryzoideae</taxon>
        <taxon>Oryzeae</taxon>
        <taxon>Zizaniinae</taxon>
        <taxon>Zizania</taxon>
    </lineage>
</organism>
<protein>
    <submittedName>
        <fullName evidence="2">Uncharacterized protein</fullName>
    </submittedName>
</protein>
<dbReference type="EMBL" id="JAAALK010000085">
    <property type="protein sequence ID" value="KAG8083503.1"/>
    <property type="molecule type" value="Genomic_DNA"/>
</dbReference>
<dbReference type="AlphaFoldDB" id="A0A8J5SYU3"/>
<reference evidence="2" key="2">
    <citation type="submission" date="2021-02" db="EMBL/GenBank/DDBJ databases">
        <authorList>
            <person name="Kimball J.A."/>
            <person name="Haas M.W."/>
            <person name="Macchietto M."/>
            <person name="Kono T."/>
            <person name="Duquette J."/>
            <person name="Shao M."/>
        </authorList>
    </citation>
    <scope>NUCLEOTIDE SEQUENCE</scope>
    <source>
        <tissue evidence="2">Fresh leaf tissue</tissue>
    </source>
</reference>
<feature type="region of interest" description="Disordered" evidence="1">
    <location>
        <begin position="94"/>
        <end position="113"/>
    </location>
</feature>
<dbReference type="Proteomes" id="UP000729402">
    <property type="component" value="Unassembled WGS sequence"/>
</dbReference>
<accession>A0A8J5SYU3</accession>
<name>A0A8J5SYU3_ZIZPA</name>
<evidence type="ECO:0000256" key="1">
    <source>
        <dbReference type="SAM" id="MobiDB-lite"/>
    </source>
</evidence>
<keyword evidence="3" id="KW-1185">Reference proteome</keyword>
<sequence>MGIKKKNIPTEILFCVPCACVRVVASSFFSGERFSSPASSHHQQGITPCFLRAASAGDGARSGLMGLDFDDSGDVFSMGRVGYGWLEASQMSKSRKDNSDTTSADDPDANSGLFKISLRDSTYGERDRWFTRQTGISGSNGDSDTCGGIATCWFCNGKTFVNALFGKKDEEKNGSPSRGKSEILESFDMPSTPILSFDYK</sequence>
<proteinExistence type="predicted"/>
<evidence type="ECO:0000313" key="2">
    <source>
        <dbReference type="EMBL" id="KAG8083503.1"/>
    </source>
</evidence>
<reference evidence="2" key="1">
    <citation type="journal article" date="2021" name="bioRxiv">
        <title>Whole Genome Assembly and Annotation of Northern Wild Rice, Zizania palustris L., Supports a Whole Genome Duplication in the Zizania Genus.</title>
        <authorList>
            <person name="Haas M."/>
            <person name="Kono T."/>
            <person name="Macchietto M."/>
            <person name="Millas R."/>
            <person name="McGilp L."/>
            <person name="Shao M."/>
            <person name="Duquette J."/>
            <person name="Hirsch C.N."/>
            <person name="Kimball J."/>
        </authorList>
    </citation>
    <scope>NUCLEOTIDE SEQUENCE</scope>
    <source>
        <tissue evidence="2">Fresh leaf tissue</tissue>
    </source>
</reference>
<comment type="caution">
    <text evidence="2">The sequence shown here is derived from an EMBL/GenBank/DDBJ whole genome shotgun (WGS) entry which is preliminary data.</text>
</comment>
<evidence type="ECO:0000313" key="3">
    <source>
        <dbReference type="Proteomes" id="UP000729402"/>
    </source>
</evidence>